<sequence length="67" mass="7634">MYCHCEMDCCHITLLLVFFLFLTFPRSNFFVGKRHLFSINLISESAIVICSKKNMLKLAGCLAQVSS</sequence>
<proteinExistence type="predicted"/>
<name>A0A2P2PMS2_RHIMU</name>
<organism evidence="2">
    <name type="scientific">Rhizophora mucronata</name>
    <name type="common">Asiatic mangrove</name>
    <dbReference type="NCBI Taxonomy" id="61149"/>
    <lineage>
        <taxon>Eukaryota</taxon>
        <taxon>Viridiplantae</taxon>
        <taxon>Streptophyta</taxon>
        <taxon>Embryophyta</taxon>
        <taxon>Tracheophyta</taxon>
        <taxon>Spermatophyta</taxon>
        <taxon>Magnoliopsida</taxon>
        <taxon>eudicotyledons</taxon>
        <taxon>Gunneridae</taxon>
        <taxon>Pentapetalae</taxon>
        <taxon>rosids</taxon>
        <taxon>fabids</taxon>
        <taxon>Malpighiales</taxon>
        <taxon>Rhizophoraceae</taxon>
        <taxon>Rhizophora</taxon>
    </lineage>
</organism>
<keyword evidence="1" id="KW-0812">Transmembrane</keyword>
<reference evidence="2" key="1">
    <citation type="submission" date="2018-02" db="EMBL/GenBank/DDBJ databases">
        <title>Rhizophora mucronata_Transcriptome.</title>
        <authorList>
            <person name="Meera S.P."/>
            <person name="Sreeshan A."/>
            <person name="Augustine A."/>
        </authorList>
    </citation>
    <scope>NUCLEOTIDE SEQUENCE</scope>
    <source>
        <tissue evidence="2">Leaf</tissue>
    </source>
</reference>
<dbReference type="AlphaFoldDB" id="A0A2P2PMS2"/>
<evidence type="ECO:0000313" key="2">
    <source>
        <dbReference type="EMBL" id="MBX56067.1"/>
    </source>
</evidence>
<evidence type="ECO:0000256" key="1">
    <source>
        <dbReference type="SAM" id="Phobius"/>
    </source>
</evidence>
<dbReference type="EMBL" id="GGEC01075583">
    <property type="protein sequence ID" value="MBX56067.1"/>
    <property type="molecule type" value="Transcribed_RNA"/>
</dbReference>
<keyword evidence="1" id="KW-0472">Membrane</keyword>
<protein>
    <submittedName>
        <fullName evidence="2">Uncharacterized protein</fullName>
    </submittedName>
</protein>
<keyword evidence="1" id="KW-1133">Transmembrane helix</keyword>
<accession>A0A2P2PMS2</accession>
<feature type="transmembrane region" description="Helical" evidence="1">
    <location>
        <begin position="12"/>
        <end position="31"/>
    </location>
</feature>